<dbReference type="InterPro" id="IPR013525">
    <property type="entry name" value="ABC2_TM"/>
</dbReference>
<evidence type="ECO:0000256" key="1">
    <source>
        <dbReference type="ARBA" id="ARBA00004141"/>
    </source>
</evidence>
<gene>
    <name evidence="11" type="ORF">CBR_g18619</name>
</gene>
<evidence type="ECO:0000256" key="4">
    <source>
        <dbReference type="ARBA" id="ARBA00022741"/>
    </source>
</evidence>
<dbReference type="Pfam" id="PF19055">
    <property type="entry name" value="ABC2_membrane_7"/>
    <property type="match status" value="1"/>
</dbReference>
<dbReference type="OrthoDB" id="66620at2759"/>
<dbReference type="PANTHER" id="PTHR48041:SF2">
    <property type="entry name" value="ATP-DEPENDENT PERMEASE-RELATED"/>
    <property type="match status" value="1"/>
</dbReference>
<dbReference type="STRING" id="69332.A0A388JT85"/>
<evidence type="ECO:0000313" key="11">
    <source>
        <dbReference type="EMBL" id="GBG61024.1"/>
    </source>
</evidence>
<dbReference type="Pfam" id="PF01061">
    <property type="entry name" value="ABC2_membrane"/>
    <property type="match status" value="1"/>
</dbReference>
<dbReference type="GO" id="GO:0016020">
    <property type="term" value="C:membrane"/>
    <property type="evidence" value="ECO:0007669"/>
    <property type="project" value="UniProtKB-SubCell"/>
</dbReference>
<evidence type="ECO:0000256" key="9">
    <source>
        <dbReference type="SAM" id="Phobius"/>
    </source>
</evidence>
<name>A0A388JT85_CHABU</name>
<feature type="transmembrane region" description="Helical" evidence="9">
    <location>
        <begin position="1403"/>
        <end position="1423"/>
    </location>
</feature>
<keyword evidence="7 9" id="KW-0472">Membrane</keyword>
<feature type="compositionally biased region" description="Polar residues" evidence="8">
    <location>
        <begin position="1115"/>
        <end position="1128"/>
    </location>
</feature>
<dbReference type="Gene3D" id="3.40.50.300">
    <property type="entry name" value="P-loop containing nucleotide triphosphate hydrolases"/>
    <property type="match status" value="1"/>
</dbReference>
<sequence>MASSEPCVSLDDFLSTRSPRSGIVGNSKIDSAAGTAGGCQVSSGAGAAATARVMECAHVRSGQSQASRSGSMRRARMAADLRAASTNSARFRIWRALLFFLACGFLGVACGDDAGVRSWCILRFDIVEEESLFRRVVVPDVDTWHSQSDSDGREDGSSSPLQMQGALFMVLDLPGGGRRCPSSIELARKRELLRYARFHSLPLTSTDDVRGVSMRSLLPGSAGGVNVDLGMKDIALSLDTGPISDAAIVSDFDDNGMRESVTFNVKQGWSVVREQFSGSAAMRYSDTIFGSSAMATSINVSGLIQFQEQLLTLEVPKVAMRFPLRTGHAVDVSWEGRLVARARLGCEAECNLHGRCEGFVKAPQMSPCECDCGWAGPTCSERVSQQREESYPGIVSEIQLARNVDPLVDEVKQVQVSIPRLRSWTRGLGAFPVQVSVGGVLCNRFAILSLNSIWCALPGGVVSEENRVTVVIRWGCKKSQASSSHRSAVQAFAQQGLMQKGSARSLLSTFNSPPVVSNFEKCFGTNVEACPGVGNYTQVLDNCTCACLESWAGKKCDVCRTDQACQSTGKGALCSNSTVYTNSTKYKRYSCTLTPGPASEFVRENVDIFCNKSESFCKINMQLKDGGDLECSSPACGMKDGASDFDCVNVNCTCNKGQCDDIFTTLTKKVGMSCNGQTCTFKVGAIPIVAQCEIGECVSSSDALVLPKGDDKTMSVLGSVMVSLAILLSLFAIFLFCGWRLWQRKEGEARYLAWAKPTEETRLNNGMRSELEGGPGQVLSVHNLAVKEVGAGTFSVLKRSAKGLWRLWKAKKLGAEEVSTVSNDGIKLSIKKDKRTYILSDLSFTVSRGSVLAIMGPTGSGKTTLLNVIAGVGGGRAAGTEVYGSIEVDGKRRGPGFRRYAALLPQEDFLFNTLTVEECIWYSAQLRLPAFMPDEVKVARVNMVIEDLGLTKVRKHRVGTSFTEPGLSGGERRRVRIAMELVCDPKIIFLDEPTSGLDSHTSLLLVRKLNEIAQRGAIVVLNVHQPSEEAFNEFDKVLLLSKAGRIVFYGPRVELAPFFSAIGYPCPSHRNFADHMLEVISLHEEFNDPMWPGHERALLVRAMQQRGDGQREQTTRPNTDDGSGTHLTAVSGLPSRPMSNHMHNLAEPPYFNRSPSPSSDQRLLGGSDMLGKTSAGDATDTGLPSAEANKLDYHHSLQEADDDDSWGNGKPDSNWLMTAYYHIFPREPKFLQGPEFERSIITEMWVVFWRELMNTWRHPSLLALHLAVALVLGMLVGAVFYHVQNTFPGVQNRAGAFYFSVTLFAFTSLSALELFITERVIFIQEASSYYYRTFSYFFAKIMVDAVLLRVVPSVLYGLIVYNMMGLDTGDGKLGVFLATLMLLGIVTGALCSLLSLLVSTVSVANVISVVITLMFFLFGGLLLNTSGTNASKGTKRLSWLPKISYFSYSWEIMMLNELKGLKINFTAPDLVENLELESEVILKMLGVSTDLSTIRWNFGALVIMCIVYYGLAYVVLFIRVAFATRFGCKRIRGSY</sequence>
<evidence type="ECO:0000259" key="10">
    <source>
        <dbReference type="PROSITE" id="PS50893"/>
    </source>
</evidence>
<keyword evidence="4" id="KW-0547">Nucleotide-binding</keyword>
<evidence type="ECO:0000313" key="12">
    <source>
        <dbReference type="Proteomes" id="UP000265515"/>
    </source>
</evidence>
<dbReference type="InterPro" id="IPR003593">
    <property type="entry name" value="AAA+_ATPase"/>
</dbReference>
<dbReference type="Pfam" id="PF00005">
    <property type="entry name" value="ABC_tran"/>
    <property type="match status" value="1"/>
</dbReference>
<proteinExistence type="predicted"/>
<evidence type="ECO:0000256" key="3">
    <source>
        <dbReference type="ARBA" id="ARBA00022692"/>
    </source>
</evidence>
<accession>A0A388JT85</accession>
<feature type="transmembrane region" description="Helical" evidence="9">
    <location>
        <begin position="1337"/>
        <end position="1361"/>
    </location>
</feature>
<feature type="domain" description="ABC transporter" evidence="10">
    <location>
        <begin position="821"/>
        <end position="1068"/>
    </location>
</feature>
<evidence type="ECO:0000256" key="8">
    <source>
        <dbReference type="SAM" id="MobiDB-lite"/>
    </source>
</evidence>
<feature type="region of interest" description="Disordered" evidence="8">
    <location>
        <begin position="1104"/>
        <end position="1186"/>
    </location>
</feature>
<feature type="transmembrane region" description="Helical" evidence="9">
    <location>
        <begin position="1498"/>
        <end position="1522"/>
    </location>
</feature>
<protein>
    <recommendedName>
        <fullName evidence="10">ABC transporter domain-containing protein</fullName>
    </recommendedName>
</protein>
<feature type="transmembrane region" description="Helical" evidence="9">
    <location>
        <begin position="716"/>
        <end position="742"/>
    </location>
</feature>
<evidence type="ECO:0000256" key="6">
    <source>
        <dbReference type="ARBA" id="ARBA00022989"/>
    </source>
</evidence>
<dbReference type="InterPro" id="IPR027417">
    <property type="entry name" value="P-loop_NTPase"/>
</dbReference>
<comment type="subcellular location">
    <subcellularLocation>
        <location evidence="1">Membrane</location>
        <topology evidence="1">Multi-pass membrane protein</topology>
    </subcellularLocation>
</comment>
<evidence type="ECO:0000256" key="2">
    <source>
        <dbReference type="ARBA" id="ARBA00022448"/>
    </source>
</evidence>
<dbReference type="PROSITE" id="PS50893">
    <property type="entry name" value="ABC_TRANSPORTER_2"/>
    <property type="match status" value="1"/>
</dbReference>
<keyword evidence="12" id="KW-1185">Reference proteome</keyword>
<reference evidence="11 12" key="1">
    <citation type="journal article" date="2018" name="Cell">
        <title>The Chara Genome: Secondary Complexity and Implications for Plant Terrestrialization.</title>
        <authorList>
            <person name="Nishiyama T."/>
            <person name="Sakayama H."/>
            <person name="Vries J.D."/>
            <person name="Buschmann H."/>
            <person name="Saint-Marcoux D."/>
            <person name="Ullrich K.K."/>
            <person name="Haas F.B."/>
            <person name="Vanderstraeten L."/>
            <person name="Becker D."/>
            <person name="Lang D."/>
            <person name="Vosolsobe S."/>
            <person name="Rombauts S."/>
            <person name="Wilhelmsson P.K.I."/>
            <person name="Janitza P."/>
            <person name="Kern R."/>
            <person name="Heyl A."/>
            <person name="Rumpler F."/>
            <person name="Villalobos L.I.A.C."/>
            <person name="Clay J.M."/>
            <person name="Skokan R."/>
            <person name="Toyoda A."/>
            <person name="Suzuki Y."/>
            <person name="Kagoshima H."/>
            <person name="Schijlen E."/>
            <person name="Tajeshwar N."/>
            <person name="Catarino B."/>
            <person name="Hetherington A.J."/>
            <person name="Saltykova A."/>
            <person name="Bonnot C."/>
            <person name="Breuninger H."/>
            <person name="Symeonidi A."/>
            <person name="Radhakrishnan G.V."/>
            <person name="Van Nieuwerburgh F."/>
            <person name="Deforce D."/>
            <person name="Chang C."/>
            <person name="Karol K.G."/>
            <person name="Hedrich R."/>
            <person name="Ulvskov P."/>
            <person name="Glockner G."/>
            <person name="Delwiche C.F."/>
            <person name="Petrasek J."/>
            <person name="Van de Peer Y."/>
            <person name="Friml J."/>
            <person name="Beilby M."/>
            <person name="Dolan L."/>
            <person name="Kohara Y."/>
            <person name="Sugano S."/>
            <person name="Fujiyama A."/>
            <person name="Delaux P.-M."/>
            <person name="Quint M."/>
            <person name="TheiBen G."/>
            <person name="Hagemann M."/>
            <person name="Harholt J."/>
            <person name="Dunand C."/>
            <person name="Zachgo S."/>
            <person name="Langdale J."/>
            <person name="Maumus F."/>
            <person name="Straeten D.V.D."/>
            <person name="Gould S.B."/>
            <person name="Rensing S.A."/>
        </authorList>
    </citation>
    <scope>NUCLEOTIDE SEQUENCE [LARGE SCALE GENOMIC DNA]</scope>
    <source>
        <strain evidence="11 12">S276</strain>
    </source>
</reference>
<dbReference type="PANTHER" id="PTHR48041">
    <property type="entry name" value="ABC TRANSPORTER G FAMILY MEMBER 28"/>
    <property type="match status" value="1"/>
</dbReference>
<evidence type="ECO:0000256" key="5">
    <source>
        <dbReference type="ARBA" id="ARBA00022840"/>
    </source>
</evidence>
<dbReference type="InterPro" id="IPR043926">
    <property type="entry name" value="ABCG_dom"/>
</dbReference>
<keyword evidence="6 9" id="KW-1133">Transmembrane helix</keyword>
<feature type="transmembrane region" description="Helical" evidence="9">
    <location>
        <begin position="1295"/>
        <end position="1316"/>
    </location>
</feature>
<dbReference type="EMBL" id="BFEA01000016">
    <property type="protein sequence ID" value="GBG61024.1"/>
    <property type="molecule type" value="Genomic_DNA"/>
</dbReference>
<dbReference type="SUPFAM" id="SSF52540">
    <property type="entry name" value="P-loop containing nucleoside triphosphate hydrolases"/>
    <property type="match status" value="1"/>
</dbReference>
<keyword evidence="5" id="KW-0067">ATP-binding</keyword>
<organism evidence="11 12">
    <name type="scientific">Chara braunii</name>
    <name type="common">Braun's stonewort</name>
    <dbReference type="NCBI Taxonomy" id="69332"/>
    <lineage>
        <taxon>Eukaryota</taxon>
        <taxon>Viridiplantae</taxon>
        <taxon>Streptophyta</taxon>
        <taxon>Charophyceae</taxon>
        <taxon>Charales</taxon>
        <taxon>Characeae</taxon>
        <taxon>Chara</taxon>
    </lineage>
</organism>
<evidence type="ECO:0000256" key="7">
    <source>
        <dbReference type="ARBA" id="ARBA00023136"/>
    </source>
</evidence>
<dbReference type="Proteomes" id="UP000265515">
    <property type="component" value="Unassembled WGS sequence"/>
</dbReference>
<dbReference type="Gramene" id="GBG61024">
    <property type="protein sequence ID" value="GBG61024"/>
    <property type="gene ID" value="CBR_g18619"/>
</dbReference>
<keyword evidence="2" id="KW-0813">Transport</keyword>
<dbReference type="GO" id="GO:0140359">
    <property type="term" value="F:ABC-type transporter activity"/>
    <property type="evidence" value="ECO:0007669"/>
    <property type="project" value="InterPro"/>
</dbReference>
<dbReference type="InterPro" id="IPR003439">
    <property type="entry name" value="ABC_transporter-like_ATP-bd"/>
</dbReference>
<dbReference type="GO" id="GO:0016887">
    <property type="term" value="F:ATP hydrolysis activity"/>
    <property type="evidence" value="ECO:0007669"/>
    <property type="project" value="InterPro"/>
</dbReference>
<dbReference type="SMART" id="SM00382">
    <property type="entry name" value="AAA"/>
    <property type="match status" value="1"/>
</dbReference>
<keyword evidence="3 9" id="KW-0812">Transmembrane</keyword>
<dbReference type="PROSITE" id="PS00211">
    <property type="entry name" value="ABC_TRANSPORTER_1"/>
    <property type="match status" value="1"/>
</dbReference>
<dbReference type="InterPro" id="IPR050352">
    <property type="entry name" value="ABCG_transporters"/>
</dbReference>
<feature type="transmembrane region" description="Helical" evidence="9">
    <location>
        <begin position="1261"/>
        <end position="1283"/>
    </location>
</feature>
<comment type="caution">
    <text evidence="11">The sequence shown here is derived from an EMBL/GenBank/DDBJ whole genome shotgun (WGS) entry which is preliminary data.</text>
</comment>
<dbReference type="InterPro" id="IPR017871">
    <property type="entry name" value="ABC_transporter-like_CS"/>
</dbReference>
<feature type="transmembrane region" description="Helical" evidence="9">
    <location>
        <begin position="1373"/>
        <end position="1396"/>
    </location>
</feature>
<dbReference type="GO" id="GO:0005524">
    <property type="term" value="F:ATP binding"/>
    <property type="evidence" value="ECO:0007669"/>
    <property type="project" value="UniProtKB-KW"/>
</dbReference>